<dbReference type="AlphaFoldDB" id="A0A2P2IHW0"/>
<dbReference type="EMBL" id="GGEC01000341">
    <property type="protein sequence ID" value="MBW80824.1"/>
    <property type="molecule type" value="Transcribed_RNA"/>
</dbReference>
<evidence type="ECO:0000313" key="1">
    <source>
        <dbReference type="EMBL" id="MBW80824.1"/>
    </source>
</evidence>
<name>A0A2P2IHW0_RHIMU</name>
<protein>
    <submittedName>
        <fullName evidence="1">Clustered mitochondria protein homolog</fullName>
    </submittedName>
</protein>
<organism evidence="1">
    <name type="scientific">Rhizophora mucronata</name>
    <name type="common">Asiatic mangrove</name>
    <dbReference type="NCBI Taxonomy" id="61149"/>
    <lineage>
        <taxon>Eukaryota</taxon>
        <taxon>Viridiplantae</taxon>
        <taxon>Streptophyta</taxon>
        <taxon>Embryophyta</taxon>
        <taxon>Tracheophyta</taxon>
        <taxon>Spermatophyta</taxon>
        <taxon>Magnoliopsida</taxon>
        <taxon>eudicotyledons</taxon>
        <taxon>Gunneridae</taxon>
        <taxon>Pentapetalae</taxon>
        <taxon>rosids</taxon>
        <taxon>fabids</taxon>
        <taxon>Malpighiales</taxon>
        <taxon>Rhizophoraceae</taxon>
        <taxon>Rhizophora</taxon>
    </lineage>
</organism>
<sequence>MLLKKEECRWCQKRNIQQNEIDDMSKTFSLRYIQVKDE</sequence>
<accession>A0A2P2IHW0</accession>
<reference evidence="1" key="1">
    <citation type="submission" date="2018-02" db="EMBL/GenBank/DDBJ databases">
        <title>Rhizophora mucronata_Transcriptome.</title>
        <authorList>
            <person name="Meera S.P."/>
            <person name="Sreeshan A."/>
            <person name="Augustine A."/>
        </authorList>
    </citation>
    <scope>NUCLEOTIDE SEQUENCE</scope>
    <source>
        <tissue evidence="1">Leaf</tissue>
    </source>
</reference>
<proteinExistence type="predicted"/>